<sequence length="219" mass="23990">MLNHILPSSSTEHSITQDDKDLPAPLRAFLGLESQKSGGSTQETMITSSDVETQGRLSSWFKQSDNDPLMPRSLSRKQRLLGFAICLLAASFCLCLAMVFLPLLTTPFGMRKYVLLHSLGSILLIGSFSFLWGPWNHLKSLFTLEKLPFTIGFTLSLFGGLYAVLVWHSAFFAALALVSQLGLICWQIIVGIPGGRTGLQAMVRGGYWTIKGVARGLPV</sequence>
<dbReference type="GO" id="GO:0012505">
    <property type="term" value="C:endomembrane system"/>
    <property type="evidence" value="ECO:0007669"/>
    <property type="project" value="UniProtKB-ARBA"/>
</dbReference>
<keyword evidence="4 9" id="KW-0812">Transmembrane</keyword>
<reference evidence="10" key="1">
    <citation type="submission" date="2019-03" db="EMBL/GenBank/DDBJ databases">
        <title>Improved annotation for the trematode Fasciola hepatica.</title>
        <authorList>
            <person name="Choi Y.-J."/>
            <person name="Martin J."/>
            <person name="Mitreva M."/>
        </authorList>
    </citation>
    <scope>NUCLEOTIDE SEQUENCE [LARGE SCALE GENOMIC DNA]</scope>
</reference>
<evidence type="ECO:0000256" key="5">
    <source>
        <dbReference type="ARBA" id="ARBA00022927"/>
    </source>
</evidence>
<protein>
    <recommendedName>
        <fullName evidence="9">Vesicle transport protein</fullName>
    </recommendedName>
</protein>
<dbReference type="PANTHER" id="PTHR23137">
    <property type="entry name" value="VESICLE TRANSPORT PROTEIN-RELATED"/>
    <property type="match status" value="1"/>
</dbReference>
<dbReference type="PANTHER" id="PTHR23137:SF36">
    <property type="entry name" value="VESICLE TRANSPORT PROTEIN SFT2C"/>
    <property type="match status" value="1"/>
</dbReference>
<evidence type="ECO:0000256" key="8">
    <source>
        <dbReference type="ARBA" id="ARBA00025800"/>
    </source>
</evidence>
<evidence type="ECO:0000313" key="11">
    <source>
        <dbReference type="Proteomes" id="UP000230066"/>
    </source>
</evidence>
<keyword evidence="6 9" id="KW-1133">Transmembrane helix</keyword>
<keyword evidence="11" id="KW-1185">Reference proteome</keyword>
<comment type="caution">
    <text evidence="10">The sequence shown here is derived from an EMBL/GenBank/DDBJ whole genome shotgun (WGS) entry which is preliminary data.</text>
</comment>
<evidence type="ECO:0000256" key="9">
    <source>
        <dbReference type="RuleBase" id="RU363111"/>
    </source>
</evidence>
<comment type="function">
    <text evidence="1 9">May be involved in fusion of retrograde transport vesicles derived from an endocytic compartment with the Golgi complex.</text>
</comment>
<evidence type="ECO:0000256" key="4">
    <source>
        <dbReference type="ARBA" id="ARBA00022692"/>
    </source>
</evidence>
<dbReference type="InterPro" id="IPR007305">
    <property type="entry name" value="Vesicle_transpt_Got1/SFT2"/>
</dbReference>
<evidence type="ECO:0000256" key="1">
    <source>
        <dbReference type="ARBA" id="ARBA00003566"/>
    </source>
</evidence>
<feature type="transmembrane region" description="Helical" evidence="9">
    <location>
        <begin position="113"/>
        <end position="135"/>
    </location>
</feature>
<proteinExistence type="inferred from homology"/>
<feature type="transmembrane region" description="Helical" evidence="9">
    <location>
        <begin position="147"/>
        <end position="165"/>
    </location>
</feature>
<organism evidence="10 11">
    <name type="scientific">Fasciola hepatica</name>
    <name type="common">Liver fluke</name>
    <dbReference type="NCBI Taxonomy" id="6192"/>
    <lineage>
        <taxon>Eukaryota</taxon>
        <taxon>Metazoa</taxon>
        <taxon>Spiralia</taxon>
        <taxon>Lophotrochozoa</taxon>
        <taxon>Platyhelminthes</taxon>
        <taxon>Trematoda</taxon>
        <taxon>Digenea</taxon>
        <taxon>Plagiorchiida</taxon>
        <taxon>Echinostomata</taxon>
        <taxon>Echinostomatoidea</taxon>
        <taxon>Fasciolidae</taxon>
        <taxon>Fasciola</taxon>
    </lineage>
</organism>
<keyword evidence="5 9" id="KW-0653">Protein transport</keyword>
<comment type="similarity">
    <text evidence="8 9">Belongs to the SFT2 family.</text>
</comment>
<evidence type="ECO:0000256" key="2">
    <source>
        <dbReference type="ARBA" id="ARBA00004141"/>
    </source>
</evidence>
<evidence type="ECO:0000256" key="7">
    <source>
        <dbReference type="ARBA" id="ARBA00023136"/>
    </source>
</evidence>
<dbReference type="AlphaFoldDB" id="A0A4E0QXU7"/>
<dbReference type="GO" id="GO:0016020">
    <property type="term" value="C:membrane"/>
    <property type="evidence" value="ECO:0007669"/>
    <property type="project" value="UniProtKB-SubCell"/>
</dbReference>
<dbReference type="Pfam" id="PF04178">
    <property type="entry name" value="Got1"/>
    <property type="match status" value="1"/>
</dbReference>
<dbReference type="Proteomes" id="UP000230066">
    <property type="component" value="Unassembled WGS sequence"/>
</dbReference>
<feature type="transmembrane region" description="Helical" evidence="9">
    <location>
        <begin position="171"/>
        <end position="192"/>
    </location>
</feature>
<evidence type="ECO:0000313" key="10">
    <source>
        <dbReference type="EMBL" id="THD19224.1"/>
    </source>
</evidence>
<keyword evidence="3 9" id="KW-0813">Transport</keyword>
<comment type="subcellular location">
    <subcellularLocation>
        <location evidence="2 9">Membrane</location>
        <topology evidence="2 9">Multi-pass membrane protein</topology>
    </subcellularLocation>
</comment>
<evidence type="ECO:0000256" key="6">
    <source>
        <dbReference type="ARBA" id="ARBA00022989"/>
    </source>
</evidence>
<dbReference type="GO" id="GO:0005737">
    <property type="term" value="C:cytoplasm"/>
    <property type="evidence" value="ECO:0007669"/>
    <property type="project" value="UniProtKB-ARBA"/>
</dbReference>
<accession>A0A4E0QXU7</accession>
<dbReference type="InterPro" id="IPR011691">
    <property type="entry name" value="Vesicle_transpt_SFT2"/>
</dbReference>
<dbReference type="GO" id="GO:0015031">
    <property type="term" value="P:protein transport"/>
    <property type="evidence" value="ECO:0007669"/>
    <property type="project" value="UniProtKB-KW"/>
</dbReference>
<evidence type="ECO:0000256" key="3">
    <source>
        <dbReference type="ARBA" id="ARBA00022448"/>
    </source>
</evidence>
<dbReference type="GO" id="GO:0016192">
    <property type="term" value="P:vesicle-mediated transport"/>
    <property type="evidence" value="ECO:0007669"/>
    <property type="project" value="InterPro"/>
</dbReference>
<dbReference type="EMBL" id="JXXN02006989">
    <property type="protein sequence ID" value="THD19224.1"/>
    <property type="molecule type" value="Genomic_DNA"/>
</dbReference>
<gene>
    <name evidence="10" type="ORF">D915_009947</name>
</gene>
<feature type="transmembrane region" description="Helical" evidence="9">
    <location>
        <begin position="80"/>
        <end position="101"/>
    </location>
</feature>
<name>A0A4E0QXU7_FASHE</name>
<keyword evidence="7 9" id="KW-0472">Membrane</keyword>